<keyword evidence="2" id="KW-1185">Reference proteome</keyword>
<accession>A0A834M649</accession>
<name>A0A834M649_RHYFE</name>
<gene>
    <name evidence="1" type="ORF">GWI33_013961</name>
</gene>
<organism evidence="1 2">
    <name type="scientific">Rhynchophorus ferrugineus</name>
    <name type="common">Red palm weevil</name>
    <name type="synonym">Curculio ferrugineus</name>
    <dbReference type="NCBI Taxonomy" id="354439"/>
    <lineage>
        <taxon>Eukaryota</taxon>
        <taxon>Metazoa</taxon>
        <taxon>Ecdysozoa</taxon>
        <taxon>Arthropoda</taxon>
        <taxon>Hexapoda</taxon>
        <taxon>Insecta</taxon>
        <taxon>Pterygota</taxon>
        <taxon>Neoptera</taxon>
        <taxon>Endopterygota</taxon>
        <taxon>Coleoptera</taxon>
        <taxon>Polyphaga</taxon>
        <taxon>Cucujiformia</taxon>
        <taxon>Curculionidae</taxon>
        <taxon>Dryophthorinae</taxon>
        <taxon>Rhynchophorus</taxon>
    </lineage>
</organism>
<evidence type="ECO:0000313" key="2">
    <source>
        <dbReference type="Proteomes" id="UP000625711"/>
    </source>
</evidence>
<evidence type="ECO:0000313" key="1">
    <source>
        <dbReference type="EMBL" id="KAF7273326.1"/>
    </source>
</evidence>
<dbReference type="Proteomes" id="UP000625711">
    <property type="component" value="Unassembled WGS sequence"/>
</dbReference>
<dbReference type="EMBL" id="JAACXV010013489">
    <property type="protein sequence ID" value="KAF7273326.1"/>
    <property type="molecule type" value="Genomic_DNA"/>
</dbReference>
<reference evidence="1" key="1">
    <citation type="submission" date="2020-08" db="EMBL/GenBank/DDBJ databases">
        <title>Genome sequencing and assembly of the red palm weevil Rhynchophorus ferrugineus.</title>
        <authorList>
            <person name="Dias G.B."/>
            <person name="Bergman C.M."/>
            <person name="Manee M."/>
        </authorList>
    </citation>
    <scope>NUCLEOTIDE SEQUENCE</scope>
    <source>
        <strain evidence="1">AA-2017</strain>
        <tissue evidence="1">Whole larva</tissue>
    </source>
</reference>
<dbReference type="AlphaFoldDB" id="A0A834M649"/>
<sequence>MSDQQKDEHVRHLEAQIAILQNQVSQLINTKMTTGETDNDMTWSKTTPENRILTQAQTVKGNFNLSAEKKMTG</sequence>
<protein>
    <submittedName>
        <fullName evidence="1">Uncharacterized protein</fullName>
    </submittedName>
</protein>
<proteinExistence type="predicted"/>
<comment type="caution">
    <text evidence="1">The sequence shown here is derived from an EMBL/GenBank/DDBJ whole genome shotgun (WGS) entry which is preliminary data.</text>
</comment>